<comment type="caution">
    <text evidence="1">The sequence shown here is derived from an EMBL/GenBank/DDBJ whole genome shotgun (WGS) entry which is preliminary data.</text>
</comment>
<organism evidence="1 2">
    <name type="scientific">Candidatus Jettenia caeni</name>
    <dbReference type="NCBI Taxonomy" id="247490"/>
    <lineage>
        <taxon>Bacteria</taxon>
        <taxon>Pseudomonadati</taxon>
        <taxon>Planctomycetota</taxon>
        <taxon>Candidatus Brocadiia</taxon>
        <taxon>Candidatus Brocadiales</taxon>
        <taxon>Candidatus Brocadiaceae</taxon>
        <taxon>Candidatus Jettenia</taxon>
    </lineage>
</organism>
<proteinExistence type="predicted"/>
<protein>
    <submittedName>
        <fullName evidence="1">Uncharacterized protein</fullName>
    </submittedName>
</protein>
<dbReference type="Proteomes" id="UP000002985">
    <property type="component" value="Unassembled WGS sequence"/>
</dbReference>
<sequence>MYGITRLLCIGRRYFSLVKNPVLACTAIYERCASLLTPLCKRRG</sequence>
<dbReference type="STRING" id="247490.KSU1_A0019"/>
<keyword evidence="2" id="KW-1185">Reference proteome</keyword>
<evidence type="ECO:0000313" key="1">
    <source>
        <dbReference type="EMBL" id="GAB60786.1"/>
    </source>
</evidence>
<evidence type="ECO:0000313" key="2">
    <source>
        <dbReference type="Proteomes" id="UP000002985"/>
    </source>
</evidence>
<gene>
    <name evidence="1" type="ORF">KSU1_A0019</name>
</gene>
<accession>I3IGE1</accession>
<dbReference type="EMBL" id="BAFH01000001">
    <property type="protein sequence ID" value="GAB60786.1"/>
    <property type="molecule type" value="Genomic_DNA"/>
</dbReference>
<name>I3IGE1_9BACT</name>
<reference evidence="1 2" key="1">
    <citation type="journal article" date="2012" name="FEBS Lett.">
        <title>Anammox organism KSU-1 expresses a NirK-type copper-containing nitrite reductase instead of a NirS-type with cytochrome cd1.</title>
        <authorList>
            <person name="Hira D."/>
            <person name="Toh H."/>
            <person name="Migita C.T."/>
            <person name="Okubo H."/>
            <person name="Nishiyama T."/>
            <person name="Hattori M."/>
            <person name="Furukawa K."/>
            <person name="Fujii T."/>
        </authorList>
    </citation>
    <scope>NUCLEOTIDE SEQUENCE [LARGE SCALE GENOMIC DNA]</scope>
</reference>
<dbReference type="AlphaFoldDB" id="I3IGE1"/>